<evidence type="ECO:0000313" key="4">
    <source>
        <dbReference type="Proteomes" id="UP000711996"/>
    </source>
</evidence>
<dbReference type="PANTHER" id="PTHR24148">
    <property type="entry name" value="ANKYRIN REPEAT DOMAIN-CONTAINING PROTEIN 39 HOMOLOG-RELATED"/>
    <property type="match status" value="1"/>
</dbReference>
<name>A0A9P5EYE6_COLSI</name>
<evidence type="ECO:0000259" key="2">
    <source>
        <dbReference type="Pfam" id="PF06985"/>
    </source>
</evidence>
<keyword evidence="4" id="KW-1185">Reference proteome</keyword>
<feature type="domain" description="Heterokaryon incompatibility" evidence="2">
    <location>
        <begin position="126"/>
        <end position="293"/>
    </location>
</feature>
<dbReference type="Pfam" id="PF06985">
    <property type="entry name" value="HET"/>
    <property type="match status" value="1"/>
</dbReference>
<reference evidence="3" key="1">
    <citation type="submission" date="2019-06" db="EMBL/GenBank/DDBJ databases">
        <authorList>
            <person name="Gan P."/>
            <person name="Shirasu K."/>
        </authorList>
    </citation>
    <scope>NUCLEOTIDE SEQUENCE [LARGE SCALE GENOMIC DNA]</scope>
    <source>
        <strain evidence="3">CAD2</strain>
    </source>
</reference>
<dbReference type="OrthoDB" id="194358at2759"/>
<dbReference type="PANTHER" id="PTHR24148:SF73">
    <property type="entry name" value="HET DOMAIN PROTEIN (AFU_ORTHOLOGUE AFUA_8G01020)"/>
    <property type="match status" value="1"/>
</dbReference>
<protein>
    <submittedName>
        <fullName evidence="3">Heterokaryon incompatibility protein 6, OR allele</fullName>
    </submittedName>
</protein>
<accession>A0A9P5EYE6</accession>
<organism evidence="3 4">
    <name type="scientific">Colletotrichum siamense</name>
    <name type="common">Anthracnose fungus</name>
    <dbReference type="NCBI Taxonomy" id="690259"/>
    <lineage>
        <taxon>Eukaryota</taxon>
        <taxon>Fungi</taxon>
        <taxon>Dikarya</taxon>
        <taxon>Ascomycota</taxon>
        <taxon>Pezizomycotina</taxon>
        <taxon>Sordariomycetes</taxon>
        <taxon>Hypocreomycetidae</taxon>
        <taxon>Glomerellales</taxon>
        <taxon>Glomerellaceae</taxon>
        <taxon>Colletotrichum</taxon>
        <taxon>Colletotrichum gloeosporioides species complex</taxon>
    </lineage>
</organism>
<gene>
    <name evidence="3" type="ORF">CGCSCA2_v003661</name>
</gene>
<keyword evidence="1" id="KW-0040">ANK repeat</keyword>
<dbReference type="PROSITE" id="PS50088">
    <property type="entry name" value="ANK_REPEAT"/>
    <property type="match status" value="1"/>
</dbReference>
<dbReference type="AlphaFoldDB" id="A0A9P5EYE6"/>
<dbReference type="PROSITE" id="PS50297">
    <property type="entry name" value="ANK_REP_REGION"/>
    <property type="match status" value="1"/>
</dbReference>
<proteinExistence type="predicted"/>
<evidence type="ECO:0000313" key="3">
    <source>
        <dbReference type="EMBL" id="KAF4862356.1"/>
    </source>
</evidence>
<dbReference type="EMBL" id="QPMT01000008">
    <property type="protein sequence ID" value="KAF4862356.1"/>
    <property type="molecule type" value="Genomic_DNA"/>
</dbReference>
<dbReference type="InterPro" id="IPR052895">
    <property type="entry name" value="HetReg/Transcr_Mod"/>
</dbReference>
<dbReference type="Proteomes" id="UP000711996">
    <property type="component" value="Unassembled WGS sequence"/>
</dbReference>
<dbReference type="InterPro" id="IPR002110">
    <property type="entry name" value="Ankyrin_rpt"/>
</dbReference>
<sequence>MNAMLYLQWLRVKVDQVEAHEQFRDILEMGDQNQLELWRRIASKLTDAHGFNPYDSDSYNFNLCDSDPCDSDPYDSDSDDSDSYSLEARMKWEWPWDHEQGFQELLLVPWFQRVWILQEVANASAAINREKLSVTHNLHIALTHLRRLENDRVLWVDAVCIDQTNHKERSHQVQRMGNVYRQATQVVVWLGHGTEDTEVFMTMMQKLQAMMERVGCPYRNWVPKFDHAWQRRWYERWVSDMIGELRNVGSSPDSSDSEELEVPFNEREMKSARDGLINILNRAWFRRVWILQEVALASTIVVHCGIVSIPALYFAAGLEIIGSLFSQRDIEVRLKGHPQAVLEIMPTRRWARGSWWKGDDGRTMFSLLKHFGKNEATDRRDIIYALRGISTDSDDREFPGVDYETSENLLANDMARFMFRCKPGRFARLDSISDLVNQLDWLLAVSIAIHLKSKDKIDLSHLPNQGRVELRSDSLRILRDMGFLKTMSDVLFSPMTRDRIKVSRQAVLEAYRTWNVLVPECIEFSSDSPITGEEILYAALQNADIGPEVIDEFWKRGSGRRYAGKCGTGVLKLLWGDTKVAASEGELHPGPEAVHPSCLAALVSRLIRSRRALRPFDLAWKSKDGETLLRFAMERGDAWLTEKLLELGADPNL</sequence>
<feature type="repeat" description="ANK" evidence="1">
    <location>
        <begin position="624"/>
        <end position="653"/>
    </location>
</feature>
<comment type="caution">
    <text evidence="3">The sequence shown here is derived from an EMBL/GenBank/DDBJ whole genome shotgun (WGS) entry which is preliminary data.</text>
</comment>
<evidence type="ECO:0000256" key="1">
    <source>
        <dbReference type="PROSITE-ProRule" id="PRU00023"/>
    </source>
</evidence>
<dbReference type="InterPro" id="IPR010730">
    <property type="entry name" value="HET"/>
</dbReference>